<dbReference type="EMBL" id="JANBUJ010000179">
    <property type="protein sequence ID" value="KAJ2773771.1"/>
    <property type="molecule type" value="Genomic_DNA"/>
</dbReference>
<evidence type="ECO:0000313" key="2">
    <source>
        <dbReference type="Proteomes" id="UP001140234"/>
    </source>
</evidence>
<accession>A0ACC1K5F7</accession>
<comment type="caution">
    <text evidence="1">The sequence shown here is derived from an EMBL/GenBank/DDBJ whole genome shotgun (WGS) entry which is preliminary data.</text>
</comment>
<organism evidence="1 2">
    <name type="scientific">Coemansia nantahalensis</name>
    <dbReference type="NCBI Taxonomy" id="2789366"/>
    <lineage>
        <taxon>Eukaryota</taxon>
        <taxon>Fungi</taxon>
        <taxon>Fungi incertae sedis</taxon>
        <taxon>Zoopagomycota</taxon>
        <taxon>Kickxellomycotina</taxon>
        <taxon>Kickxellomycetes</taxon>
        <taxon>Kickxellales</taxon>
        <taxon>Kickxellaceae</taxon>
        <taxon>Coemansia</taxon>
    </lineage>
</organism>
<dbReference type="Proteomes" id="UP001140234">
    <property type="component" value="Unassembled WGS sequence"/>
</dbReference>
<reference evidence="1" key="1">
    <citation type="submission" date="2022-07" db="EMBL/GenBank/DDBJ databases">
        <title>Phylogenomic reconstructions and comparative analyses of Kickxellomycotina fungi.</title>
        <authorList>
            <person name="Reynolds N.K."/>
            <person name="Stajich J.E."/>
            <person name="Barry K."/>
            <person name="Grigoriev I.V."/>
            <person name="Crous P."/>
            <person name="Smith M.E."/>
        </authorList>
    </citation>
    <scope>NUCLEOTIDE SEQUENCE</scope>
    <source>
        <strain evidence="1">CBS 109366</strain>
    </source>
</reference>
<name>A0ACC1K5F7_9FUNG</name>
<gene>
    <name evidence="1" type="ORF">IWQ57_001134</name>
</gene>
<proteinExistence type="predicted"/>
<evidence type="ECO:0000313" key="1">
    <source>
        <dbReference type="EMBL" id="KAJ2773771.1"/>
    </source>
</evidence>
<sequence length="92" mass="9852">MKCAHALALGAGLLAAHAHQGCNVETAVKTLLGKATIDHVSEALLQNIQRDVGRAINDVEHAKVDWLADQIVDRYRVLRGVLGHVGIALPMI</sequence>
<keyword evidence="2" id="KW-1185">Reference proteome</keyword>
<protein>
    <submittedName>
        <fullName evidence="1">Uncharacterized protein</fullName>
    </submittedName>
</protein>